<dbReference type="Proteomes" id="UP000777784">
    <property type="component" value="Unassembled WGS sequence"/>
</dbReference>
<dbReference type="CDD" id="cd03801">
    <property type="entry name" value="GT4_PimA-like"/>
    <property type="match status" value="1"/>
</dbReference>
<dbReference type="Gene3D" id="3.40.50.2000">
    <property type="entry name" value="Glycogen Phosphorylase B"/>
    <property type="match status" value="2"/>
</dbReference>
<comment type="caution">
    <text evidence="3">The sequence shown here is derived from an EMBL/GenBank/DDBJ whole genome shotgun (WGS) entry which is preliminary data.</text>
</comment>
<evidence type="ECO:0000313" key="4">
    <source>
        <dbReference type="Proteomes" id="UP000777784"/>
    </source>
</evidence>
<dbReference type="EMBL" id="JAHJDP010000087">
    <property type="protein sequence ID" value="MBU2692291.1"/>
    <property type="molecule type" value="Genomic_DNA"/>
</dbReference>
<dbReference type="InterPro" id="IPR001296">
    <property type="entry name" value="Glyco_trans_1"/>
</dbReference>
<proteinExistence type="predicted"/>
<dbReference type="InterPro" id="IPR028098">
    <property type="entry name" value="Glyco_trans_4-like_N"/>
</dbReference>
<evidence type="ECO:0000259" key="1">
    <source>
        <dbReference type="Pfam" id="PF00534"/>
    </source>
</evidence>
<evidence type="ECO:0000313" key="3">
    <source>
        <dbReference type="EMBL" id="MBU2692291.1"/>
    </source>
</evidence>
<name>A0A948W836_UNCEI</name>
<sequence>MKIIIANNRYFVSGGPERYLFSVKQLLADRGHEVIPFSVNYSKTEPTPYQSYFVDPPAGPEQVYYGDIKPMTPRRIMTLLSRSFYSLSSRNAMIRLIRHTNADIVYILHCSNFLSPSIIDGAHHCGVPVVTRLSDFHLFAPCYLFLRDGEPCELCAYGDFYNALRYKCLQNSISVSLARVGAMLFHRLIGLQSRVSAYAAPSEYLRAKVVQLGLPGNKVHLLPSFVQMTPNEHETSEKAPDGLGDFVYFGRLSPEKGLDILLKAYALFLRKTPEPIENQPRLVLAGWETDESERLQRTIPPEIQDNVRFAGALEGDALRRLVGRARATILPSLCYENSPMALLESMSWGTPVIASRIGSLPEVIRHEETGLLVEPGSPTDLAQALARAAGDPGLIAKMSLQAQQEAFSRFGADLHYDRLLKIFGMAVETR</sequence>
<dbReference type="PANTHER" id="PTHR12526">
    <property type="entry name" value="GLYCOSYLTRANSFERASE"/>
    <property type="match status" value="1"/>
</dbReference>
<feature type="domain" description="Glycosyltransferase subfamily 4-like N-terminal" evidence="2">
    <location>
        <begin position="14"/>
        <end position="226"/>
    </location>
</feature>
<evidence type="ECO:0000259" key="2">
    <source>
        <dbReference type="Pfam" id="PF13439"/>
    </source>
</evidence>
<gene>
    <name evidence="3" type="ORF">KJ970_15315</name>
</gene>
<accession>A0A948W836</accession>
<dbReference type="AlphaFoldDB" id="A0A948W836"/>
<dbReference type="Pfam" id="PF13439">
    <property type="entry name" value="Glyco_transf_4"/>
    <property type="match status" value="1"/>
</dbReference>
<dbReference type="Pfam" id="PF00534">
    <property type="entry name" value="Glycos_transf_1"/>
    <property type="match status" value="1"/>
</dbReference>
<feature type="domain" description="Glycosyl transferase family 1" evidence="1">
    <location>
        <begin position="236"/>
        <end position="403"/>
    </location>
</feature>
<organism evidence="3 4">
    <name type="scientific">Eiseniibacteriota bacterium</name>
    <dbReference type="NCBI Taxonomy" id="2212470"/>
    <lineage>
        <taxon>Bacteria</taxon>
        <taxon>Candidatus Eiseniibacteriota</taxon>
    </lineage>
</organism>
<dbReference type="GO" id="GO:0016757">
    <property type="term" value="F:glycosyltransferase activity"/>
    <property type="evidence" value="ECO:0007669"/>
    <property type="project" value="InterPro"/>
</dbReference>
<reference evidence="3" key="1">
    <citation type="submission" date="2021-05" db="EMBL/GenBank/DDBJ databases">
        <title>Energy efficiency and biological interactions define the core microbiome of deep oligotrophic groundwater.</title>
        <authorList>
            <person name="Mehrshad M."/>
            <person name="Lopez-Fernandez M."/>
            <person name="Bell E."/>
            <person name="Bernier-Latmani R."/>
            <person name="Bertilsson S."/>
            <person name="Dopson M."/>
        </authorList>
    </citation>
    <scope>NUCLEOTIDE SEQUENCE</scope>
    <source>
        <strain evidence="3">Modern_marine.mb.64</strain>
    </source>
</reference>
<dbReference type="PANTHER" id="PTHR12526:SF638">
    <property type="entry name" value="SPORE COAT PROTEIN SA"/>
    <property type="match status" value="1"/>
</dbReference>
<dbReference type="SUPFAM" id="SSF53756">
    <property type="entry name" value="UDP-Glycosyltransferase/glycogen phosphorylase"/>
    <property type="match status" value="1"/>
</dbReference>
<protein>
    <submittedName>
        <fullName evidence="3">Glycosyltransferase family 4 protein</fullName>
    </submittedName>
</protein>